<keyword evidence="4" id="KW-1185">Reference proteome</keyword>
<feature type="transmembrane region" description="Helical" evidence="1">
    <location>
        <begin position="5"/>
        <end position="24"/>
    </location>
</feature>
<dbReference type="eggNOG" id="COG2972">
    <property type="taxonomic scope" value="Bacteria"/>
</dbReference>
<dbReference type="OrthoDB" id="927174at2"/>
<evidence type="ECO:0000313" key="4">
    <source>
        <dbReference type="Proteomes" id="UP000004095"/>
    </source>
</evidence>
<keyword evidence="3" id="KW-0418">Kinase</keyword>
<accession>A1ZUH4</accession>
<keyword evidence="3" id="KW-0808">Transferase</keyword>
<dbReference type="SUPFAM" id="SSF103473">
    <property type="entry name" value="MFS general substrate transporter"/>
    <property type="match status" value="1"/>
</dbReference>
<sequence length="353" mass="40722">MKEKVYHISIGAALGLIVRAYILFNNEGRMPDIIKEWDITLLSVLLGAFFYPLLVYFNQYLMQRIDRKNHLIRFFSVQFVSHLLIVFALLIPVFIVYVAMFGHFAQTEGLALLPIFTDWYNNRGTSGAIAILLIVSTYNTGGFAAYYFTRLQQTLLETKRIERQQLQSQFSVLKSQISPHFLFNSLNALSTMVHKDAQQSEVFIRKLSDIFHYVLQNSHRDLISLQQELEFTKAYCYLLQVRYGRNLKVNMAIDPAKAPHMIPPLTLQMLVENAIKHNEISKDRPLRVHIATQGDFLLVQNNLQVRQQPEASLHIGLNNILSRYVFFTDIKVEVSKTLVLFMVKLPLLKPVAS</sequence>
<keyword evidence="1" id="KW-1133">Transmembrane helix</keyword>
<dbReference type="InterPro" id="IPR010559">
    <property type="entry name" value="Sig_transdc_His_kin_internal"/>
</dbReference>
<feature type="transmembrane region" description="Helical" evidence="1">
    <location>
        <begin position="39"/>
        <end position="58"/>
    </location>
</feature>
<dbReference type="PANTHER" id="PTHR34220:SF7">
    <property type="entry name" value="SENSOR HISTIDINE KINASE YPDA"/>
    <property type="match status" value="1"/>
</dbReference>
<evidence type="ECO:0000256" key="1">
    <source>
        <dbReference type="SAM" id="Phobius"/>
    </source>
</evidence>
<proteinExistence type="predicted"/>
<dbReference type="GO" id="GO:0016020">
    <property type="term" value="C:membrane"/>
    <property type="evidence" value="ECO:0007669"/>
    <property type="project" value="InterPro"/>
</dbReference>
<evidence type="ECO:0000313" key="3">
    <source>
        <dbReference type="EMBL" id="EAY25993.1"/>
    </source>
</evidence>
<evidence type="ECO:0000259" key="2">
    <source>
        <dbReference type="Pfam" id="PF06580"/>
    </source>
</evidence>
<feature type="transmembrane region" description="Helical" evidence="1">
    <location>
        <begin position="125"/>
        <end position="149"/>
    </location>
</feature>
<feature type="transmembrane region" description="Helical" evidence="1">
    <location>
        <begin position="79"/>
        <end position="105"/>
    </location>
</feature>
<gene>
    <name evidence="3" type="ORF">M23134_07142</name>
</gene>
<reference evidence="3 4" key="1">
    <citation type="submission" date="2007-01" db="EMBL/GenBank/DDBJ databases">
        <authorList>
            <person name="Haygood M."/>
            <person name="Podell S."/>
            <person name="Anderson C."/>
            <person name="Hopkinson B."/>
            <person name="Roe K."/>
            <person name="Barbeau K."/>
            <person name="Gaasterland T."/>
            <person name="Ferriera S."/>
            <person name="Johnson J."/>
            <person name="Kravitz S."/>
            <person name="Beeson K."/>
            <person name="Sutton G."/>
            <person name="Rogers Y.-H."/>
            <person name="Friedman R."/>
            <person name="Frazier M."/>
            <person name="Venter J.C."/>
        </authorList>
    </citation>
    <scope>NUCLEOTIDE SEQUENCE [LARGE SCALE GENOMIC DNA]</scope>
    <source>
        <strain evidence="3 4">ATCC 23134</strain>
    </source>
</reference>
<feature type="domain" description="Signal transduction histidine kinase internal region" evidence="2">
    <location>
        <begin position="169"/>
        <end position="246"/>
    </location>
</feature>
<dbReference type="EMBL" id="AAWS01000040">
    <property type="protein sequence ID" value="EAY25993.1"/>
    <property type="molecule type" value="Genomic_DNA"/>
</dbReference>
<dbReference type="PANTHER" id="PTHR34220">
    <property type="entry name" value="SENSOR HISTIDINE KINASE YPDA"/>
    <property type="match status" value="1"/>
</dbReference>
<protein>
    <submittedName>
        <fullName evidence="3">Two-component signal transduction histidine kinase</fullName>
    </submittedName>
</protein>
<keyword evidence="1" id="KW-0472">Membrane</keyword>
<dbReference type="InterPro" id="IPR050640">
    <property type="entry name" value="Bact_2-comp_sensor_kinase"/>
</dbReference>
<dbReference type="Proteomes" id="UP000004095">
    <property type="component" value="Unassembled WGS sequence"/>
</dbReference>
<keyword evidence="1" id="KW-0812">Transmembrane</keyword>
<dbReference type="InterPro" id="IPR036259">
    <property type="entry name" value="MFS_trans_sf"/>
</dbReference>
<name>A1ZUH4_MICM2</name>
<dbReference type="GO" id="GO:0000155">
    <property type="term" value="F:phosphorelay sensor kinase activity"/>
    <property type="evidence" value="ECO:0007669"/>
    <property type="project" value="InterPro"/>
</dbReference>
<dbReference type="RefSeq" id="WP_002701790.1">
    <property type="nucleotide sequence ID" value="NZ_AAWS01000040.1"/>
</dbReference>
<comment type="caution">
    <text evidence="3">The sequence shown here is derived from an EMBL/GenBank/DDBJ whole genome shotgun (WGS) entry which is preliminary data.</text>
</comment>
<dbReference type="AlphaFoldDB" id="A1ZUH4"/>
<organism evidence="3 4">
    <name type="scientific">Microscilla marina ATCC 23134</name>
    <dbReference type="NCBI Taxonomy" id="313606"/>
    <lineage>
        <taxon>Bacteria</taxon>
        <taxon>Pseudomonadati</taxon>
        <taxon>Bacteroidota</taxon>
        <taxon>Cytophagia</taxon>
        <taxon>Cytophagales</taxon>
        <taxon>Microscillaceae</taxon>
        <taxon>Microscilla</taxon>
    </lineage>
</organism>
<dbReference type="Pfam" id="PF06580">
    <property type="entry name" value="His_kinase"/>
    <property type="match status" value="1"/>
</dbReference>